<dbReference type="EMBL" id="CP042582">
    <property type="protein sequence ID" value="QEX23865.1"/>
    <property type="molecule type" value="Genomic_DNA"/>
</dbReference>
<dbReference type="Proteomes" id="UP000325797">
    <property type="component" value="Chromosome"/>
</dbReference>
<dbReference type="OrthoDB" id="9818342at2"/>
<organism evidence="1 2">
    <name type="scientific">Hypericibacter adhaerens</name>
    <dbReference type="NCBI Taxonomy" id="2602016"/>
    <lineage>
        <taxon>Bacteria</taxon>
        <taxon>Pseudomonadati</taxon>
        <taxon>Pseudomonadota</taxon>
        <taxon>Alphaproteobacteria</taxon>
        <taxon>Rhodospirillales</taxon>
        <taxon>Dongiaceae</taxon>
        <taxon>Hypericibacter</taxon>
    </lineage>
</organism>
<evidence type="ECO:0000313" key="2">
    <source>
        <dbReference type="Proteomes" id="UP000325797"/>
    </source>
</evidence>
<reference evidence="1 2" key="1">
    <citation type="submission" date="2019-08" db="EMBL/GenBank/DDBJ databases">
        <title>Hyperibacter terrae gen. nov., sp. nov. and Hyperibacter viscosus sp. nov., two new members in the family Rhodospirillaceae isolated from the rhizosphere of Hypericum perforatum.</title>
        <authorList>
            <person name="Noviana Z."/>
        </authorList>
    </citation>
    <scope>NUCLEOTIDE SEQUENCE [LARGE SCALE GENOMIC DNA]</scope>
    <source>
        <strain evidence="1 2">R5959</strain>
    </source>
</reference>
<dbReference type="KEGG" id="hadh:FRZ61_38040"/>
<name>A0A5J6N4L1_9PROT</name>
<accession>A0A5J6N4L1</accession>
<dbReference type="RefSeq" id="WP_151119196.1">
    <property type="nucleotide sequence ID" value="NZ_CP042582.1"/>
</dbReference>
<gene>
    <name evidence="1" type="ORF">FRZ61_38040</name>
</gene>
<protein>
    <submittedName>
        <fullName evidence="1">Uncharacterized protein</fullName>
    </submittedName>
</protein>
<proteinExistence type="predicted"/>
<sequence length="359" mass="40703">MLLILLVAAVILVALFVVGRAVANAKLATRELLELGSIEAPARLTPYAPDESPERVLFRFHRVKDSFLWMGSNTPYREALTVAVWPEGGSAGPDSGWEREFLSLATDRVEGIAWRQESDFRIGEGIHRVNTHETPSWVLVRYWPERHLALGYMIWKKDASLDQAKAMVERVAASFKPKLDLPAFFQIVRERPGKRLAARHEALAKQLASRNLAIEPDRPPVEQDGVAYVIQSDWPSVRGPWLFAMAPIGTLPATPRPYRHRWPPPPEGVHQWPDMIYYSWREGEGWAAKGVHGDYLVPEAMKPWLETRHTDRSKAYFYAVRGIAMDETDGGDADLERYWKALPFMAPKLADGSLVFELK</sequence>
<evidence type="ECO:0000313" key="1">
    <source>
        <dbReference type="EMBL" id="QEX23865.1"/>
    </source>
</evidence>
<keyword evidence="2" id="KW-1185">Reference proteome</keyword>
<dbReference type="AlphaFoldDB" id="A0A5J6N4L1"/>